<dbReference type="EMBL" id="SNRW01000911">
    <property type="protein sequence ID" value="KAA6398643.1"/>
    <property type="molecule type" value="Genomic_DNA"/>
</dbReference>
<dbReference type="InterPro" id="IPR016162">
    <property type="entry name" value="Ald_DH_N"/>
</dbReference>
<protein>
    <submittedName>
        <fullName evidence="2">Aldehyde dehydrogenase (NAD+)</fullName>
    </submittedName>
</protein>
<dbReference type="InterPro" id="IPR016161">
    <property type="entry name" value="Ald_DH/histidinol_DH"/>
</dbReference>
<evidence type="ECO:0000313" key="3">
    <source>
        <dbReference type="Proteomes" id="UP000324800"/>
    </source>
</evidence>
<dbReference type="Proteomes" id="UP000324800">
    <property type="component" value="Unassembled WGS sequence"/>
</dbReference>
<gene>
    <name evidence="2" type="ORF">EZS28_005830</name>
</gene>
<dbReference type="Gene3D" id="3.40.309.10">
    <property type="entry name" value="Aldehyde Dehydrogenase, Chain A, domain 2"/>
    <property type="match status" value="1"/>
</dbReference>
<dbReference type="Gene3D" id="3.40.605.10">
    <property type="entry name" value="Aldehyde Dehydrogenase, Chain A, domain 1"/>
    <property type="match status" value="2"/>
</dbReference>
<evidence type="ECO:0000259" key="1">
    <source>
        <dbReference type="Pfam" id="PF00171"/>
    </source>
</evidence>
<feature type="domain" description="Aldehyde dehydrogenase" evidence="1">
    <location>
        <begin position="631"/>
        <end position="835"/>
    </location>
</feature>
<accession>A0A5J4WV19</accession>
<dbReference type="AlphaFoldDB" id="A0A5J4WV19"/>
<dbReference type="InterPro" id="IPR016163">
    <property type="entry name" value="Ald_DH_C"/>
</dbReference>
<evidence type="ECO:0000313" key="2">
    <source>
        <dbReference type="EMBL" id="KAA6398643.1"/>
    </source>
</evidence>
<proteinExistence type="predicted"/>
<feature type="domain" description="Aldehyde dehydrogenase" evidence="1">
    <location>
        <begin position="36"/>
        <end position="294"/>
    </location>
</feature>
<reference evidence="2 3" key="1">
    <citation type="submission" date="2019-03" db="EMBL/GenBank/DDBJ databases">
        <title>Single cell metagenomics reveals metabolic interactions within the superorganism composed of flagellate Streblomastix strix and complex community of Bacteroidetes bacteria on its surface.</title>
        <authorList>
            <person name="Treitli S.C."/>
            <person name="Kolisko M."/>
            <person name="Husnik F."/>
            <person name="Keeling P."/>
            <person name="Hampl V."/>
        </authorList>
    </citation>
    <scope>NUCLEOTIDE SEQUENCE [LARGE SCALE GENOMIC DNA]</scope>
    <source>
        <strain evidence="2">ST1C</strain>
    </source>
</reference>
<organism evidence="2 3">
    <name type="scientific">Streblomastix strix</name>
    <dbReference type="NCBI Taxonomy" id="222440"/>
    <lineage>
        <taxon>Eukaryota</taxon>
        <taxon>Metamonada</taxon>
        <taxon>Preaxostyla</taxon>
        <taxon>Oxymonadida</taxon>
        <taxon>Streblomastigidae</taxon>
        <taxon>Streblomastix</taxon>
    </lineage>
</organism>
<dbReference type="GO" id="GO:0016620">
    <property type="term" value="F:oxidoreductase activity, acting on the aldehyde or oxo group of donors, NAD or NADP as acceptor"/>
    <property type="evidence" value="ECO:0007669"/>
    <property type="project" value="InterPro"/>
</dbReference>
<dbReference type="PANTHER" id="PTHR11699">
    <property type="entry name" value="ALDEHYDE DEHYDROGENASE-RELATED"/>
    <property type="match status" value="1"/>
</dbReference>
<dbReference type="OrthoDB" id="310895at2759"/>
<dbReference type="InterPro" id="IPR015590">
    <property type="entry name" value="Aldehyde_DH_dom"/>
</dbReference>
<name>A0A5J4WV19_9EUKA</name>
<dbReference type="Pfam" id="PF00171">
    <property type="entry name" value="Aldedh"/>
    <property type="match status" value="2"/>
</dbReference>
<sequence>MGYQVPELFAALKIAPVIDNLEPAQRWLARDGEKMLANTVDVQAVLQRSKLGFITWNNNTPVERQHFLYAVARHVQKHAGLIGSVEALDSTRLSREVRSNDPALLARALYVASSASNQENEINFEKQNKGIVVVILPETYTISSIANHVLPELTQGNAVILQPPSNAALSSLLFQQICSESGLPDGVVNVVTYLEKGNEIQKEKEKEKKEQFGNEFDGLTHLLSSKDVKKIVFVGSLLKARKFRQKYSYLTHTEIIISPSSNTSSSSSSLSFVVFDSAAFDSSVDSICESAFTNISGYKRDNKLDQKEEVKDLNRRKYKGRGIVKLFVQESCFGSFIESLKVKMTKLRIGKSLDKTVDVFGDEDEGKTNEILEAIKASNGKVFQFNPQSQSSSQSISNSYAPTLITNISSASPLVTKLVYINEGEDNELNKNENEQQSSSLIPPIIIAFPFRLLSELFSLISSSSPSFSPFLSQSALESQSVSLWTENLSLANEFVEKIKAKEVYVNCVPIVGEQVIDIGRNGGDSISSTISFGAHSNQLGKEAELYQPINIEQELKTFGSKSNADILPYQNDKLTGDEDENKGTSIDRTSKLFIGGKQARSDSEQVRVIYGKKKVIIKKKEKEEQKEYQLENIVVGQVYEGSKKDIRNAVESARTSGLQWASKTGFQRAQVLYYIGENLSARKEEFAKRIEQLTGSSAQQSLKEVELSIQQYFNAASQCCSGNSKGKVLESPISNMQITTRENPVGVIGITTPNSSSYSFLSFSFLLSYSLSFGNSIIIIPSEQYSLLATDMYQIIETSDVPSGTVNIVTGTQSVLLSTLASHQEVNAIWAFGVKESSQKDAAVINYISSSGLKKVVIGFENEDKSQEIKDQYIGIDWVNPSRELLDALHRSATRKKTIYVTYGI</sequence>
<comment type="caution">
    <text evidence="2">The sequence shown here is derived from an EMBL/GenBank/DDBJ whole genome shotgun (WGS) entry which is preliminary data.</text>
</comment>
<dbReference type="SUPFAM" id="SSF53720">
    <property type="entry name" value="ALDH-like"/>
    <property type="match status" value="2"/>
</dbReference>